<protein>
    <recommendedName>
        <fullName evidence="3">DUF4258 domain-containing protein</fullName>
    </recommendedName>
</protein>
<dbReference type="AlphaFoldDB" id="A0A1G1WZX7"/>
<accession>A0A1G1WZX7</accession>
<name>A0A1G1WZX7_9BACT</name>
<dbReference type="EMBL" id="MHHR01000032">
    <property type="protein sequence ID" value="OGY33299.1"/>
    <property type="molecule type" value="Genomic_DNA"/>
</dbReference>
<dbReference type="Proteomes" id="UP000177528">
    <property type="component" value="Unassembled WGS sequence"/>
</dbReference>
<evidence type="ECO:0000313" key="2">
    <source>
        <dbReference type="Proteomes" id="UP000177528"/>
    </source>
</evidence>
<evidence type="ECO:0008006" key="3">
    <source>
        <dbReference type="Google" id="ProtNLM"/>
    </source>
</evidence>
<reference evidence="1 2" key="1">
    <citation type="journal article" date="2016" name="Nat. Commun.">
        <title>Thousands of microbial genomes shed light on interconnected biogeochemical processes in an aquifer system.</title>
        <authorList>
            <person name="Anantharaman K."/>
            <person name="Brown C.T."/>
            <person name="Hug L.A."/>
            <person name="Sharon I."/>
            <person name="Castelle C.J."/>
            <person name="Probst A.J."/>
            <person name="Thomas B.C."/>
            <person name="Singh A."/>
            <person name="Wilkins M.J."/>
            <person name="Karaoz U."/>
            <person name="Brodie E.L."/>
            <person name="Williams K.H."/>
            <person name="Hubbard S.S."/>
            <person name="Banfield J.F."/>
        </authorList>
    </citation>
    <scope>NUCLEOTIDE SEQUENCE [LARGE SCALE GENOMIC DNA]</scope>
</reference>
<organism evidence="1 2">
    <name type="scientific">Candidatus Andersenbacteria bacterium RIFCSPHIGHO2_12_FULL_45_11</name>
    <dbReference type="NCBI Taxonomy" id="1797281"/>
    <lineage>
        <taxon>Bacteria</taxon>
        <taxon>Candidatus Anderseniibacteriota</taxon>
    </lineage>
</organism>
<comment type="caution">
    <text evidence="1">The sequence shown here is derived from an EMBL/GenBank/DDBJ whole genome shotgun (WGS) entry which is preliminary data.</text>
</comment>
<evidence type="ECO:0000313" key="1">
    <source>
        <dbReference type="EMBL" id="OGY33299.1"/>
    </source>
</evidence>
<gene>
    <name evidence="1" type="ORF">A3D99_03150</name>
</gene>
<sequence length="86" mass="10224">MLLRFTKHAQEKFAILKKHSFLVTRRQVTNAVLKPDLIDHSRLPLHIAQKTIDDTHVLRVVYKREGRIKVIITFYPGRKSSYEKRK</sequence>
<proteinExistence type="predicted"/>